<dbReference type="AlphaFoldDB" id="A0A2J7Q9U8"/>
<sequence>MSHEDGNTQILLGYGTINSDETMEHKTQLQRSNSYVQTCSKRFCLWVKTNSDIMQQWRNCWRQCSL</sequence>
<reference evidence="1 2" key="1">
    <citation type="submission" date="2017-12" db="EMBL/GenBank/DDBJ databases">
        <title>Hemimetabolous genomes reveal molecular basis of termite eusociality.</title>
        <authorList>
            <person name="Harrison M.C."/>
            <person name="Jongepier E."/>
            <person name="Robertson H.M."/>
            <person name="Arning N."/>
            <person name="Bitard-Feildel T."/>
            <person name="Chao H."/>
            <person name="Childers C.P."/>
            <person name="Dinh H."/>
            <person name="Doddapaneni H."/>
            <person name="Dugan S."/>
            <person name="Gowin J."/>
            <person name="Greiner C."/>
            <person name="Han Y."/>
            <person name="Hu H."/>
            <person name="Hughes D.S.T."/>
            <person name="Huylmans A.-K."/>
            <person name="Kemena C."/>
            <person name="Kremer L.P.M."/>
            <person name="Lee S.L."/>
            <person name="Lopez-Ezquerra A."/>
            <person name="Mallet L."/>
            <person name="Monroy-Kuhn J.M."/>
            <person name="Moser A."/>
            <person name="Murali S.C."/>
            <person name="Muzny D.M."/>
            <person name="Otani S."/>
            <person name="Piulachs M.-D."/>
            <person name="Poelchau M."/>
            <person name="Qu J."/>
            <person name="Schaub F."/>
            <person name="Wada-Katsumata A."/>
            <person name="Worley K.C."/>
            <person name="Xie Q."/>
            <person name="Ylla G."/>
            <person name="Poulsen M."/>
            <person name="Gibbs R.A."/>
            <person name="Schal C."/>
            <person name="Richards S."/>
            <person name="Belles X."/>
            <person name="Korb J."/>
            <person name="Bornberg-Bauer E."/>
        </authorList>
    </citation>
    <scope>NUCLEOTIDE SEQUENCE [LARGE SCALE GENOMIC DNA]</scope>
    <source>
        <tissue evidence="1">Whole body</tissue>
    </source>
</reference>
<accession>A0A2J7Q9U8</accession>
<evidence type="ECO:0000313" key="2">
    <source>
        <dbReference type="Proteomes" id="UP000235965"/>
    </source>
</evidence>
<name>A0A2J7Q9U8_9NEOP</name>
<dbReference type="Proteomes" id="UP000235965">
    <property type="component" value="Unassembled WGS sequence"/>
</dbReference>
<gene>
    <name evidence="1" type="ORF">B7P43_G10931</name>
</gene>
<dbReference type="InParanoid" id="A0A2J7Q9U8"/>
<protein>
    <submittedName>
        <fullName evidence="1">Uncharacterized protein</fullName>
    </submittedName>
</protein>
<proteinExistence type="predicted"/>
<dbReference type="EMBL" id="NEVH01016344">
    <property type="protein sequence ID" value="PNF25354.1"/>
    <property type="molecule type" value="Genomic_DNA"/>
</dbReference>
<comment type="caution">
    <text evidence="1">The sequence shown here is derived from an EMBL/GenBank/DDBJ whole genome shotgun (WGS) entry which is preliminary data.</text>
</comment>
<evidence type="ECO:0000313" key="1">
    <source>
        <dbReference type="EMBL" id="PNF25354.1"/>
    </source>
</evidence>
<keyword evidence="2" id="KW-1185">Reference proteome</keyword>
<organism evidence="1 2">
    <name type="scientific">Cryptotermes secundus</name>
    <dbReference type="NCBI Taxonomy" id="105785"/>
    <lineage>
        <taxon>Eukaryota</taxon>
        <taxon>Metazoa</taxon>
        <taxon>Ecdysozoa</taxon>
        <taxon>Arthropoda</taxon>
        <taxon>Hexapoda</taxon>
        <taxon>Insecta</taxon>
        <taxon>Pterygota</taxon>
        <taxon>Neoptera</taxon>
        <taxon>Polyneoptera</taxon>
        <taxon>Dictyoptera</taxon>
        <taxon>Blattodea</taxon>
        <taxon>Blattoidea</taxon>
        <taxon>Termitoidae</taxon>
        <taxon>Kalotermitidae</taxon>
        <taxon>Cryptotermitinae</taxon>
        <taxon>Cryptotermes</taxon>
    </lineage>
</organism>